<evidence type="ECO:0000313" key="11">
    <source>
        <dbReference type="EMBL" id="ALO46552.1"/>
    </source>
</evidence>
<dbReference type="GO" id="GO:0005737">
    <property type="term" value="C:cytoplasm"/>
    <property type="evidence" value="ECO:0007669"/>
    <property type="project" value="UniProtKB-ARBA"/>
</dbReference>
<protein>
    <recommendedName>
        <fullName evidence="10">M18 family aminopeptidase</fullName>
        <ecNumber evidence="10">3.4.11.-</ecNumber>
    </recommendedName>
</protein>
<evidence type="ECO:0000256" key="2">
    <source>
        <dbReference type="ARBA" id="ARBA00008290"/>
    </source>
</evidence>
<dbReference type="NCBIfam" id="NF002759">
    <property type="entry name" value="PRK02813.1"/>
    <property type="match status" value="1"/>
</dbReference>
<dbReference type="SUPFAM" id="SSF53187">
    <property type="entry name" value="Zn-dependent exopeptidases"/>
    <property type="match status" value="1"/>
</dbReference>
<dbReference type="OrthoDB" id="5288740at2"/>
<comment type="similarity">
    <text evidence="2 9">Belongs to the peptidase M18 family.</text>
</comment>
<dbReference type="Pfam" id="PF02127">
    <property type="entry name" value="Peptidase_M18"/>
    <property type="match status" value="1"/>
</dbReference>
<name>A0A0S2KE27_9GAMM</name>
<dbReference type="AlphaFoldDB" id="A0A0S2KE27"/>
<sequence>MDKQHYNDGLLRFLQQSPTPFHAVSTMRAALESAGFELLNEQDVWQLKPGRAYVVTRNDSSIVAFTTADADPAETGINMAGAHTDSPCLKLKPNAVMNSPSALQFAVEIYGGALLAPWFDRDLSLAGRVEFRRQNGDVDSALLNWCRPIATVPSLAIHLDREANQNRSINAQKDMPPVFAMPLVPAADNTPAQFDFGAFIRETLEAQHGIVEVDKVLAHELYFYDTQAPAVIGLHNDFIASARLDNLLSCYVCLDAILAAHKSDNKQFSLMVCNDHEEVGSASACGAQGPFLRSVLARLCAQFSQGDAAESVERMTRRSLFLSIDNAHGLHPNFPEKHDANHGPLLNKGPVIKINANQRYATNSRSSARFKAICDQADVPVQEFVVRSDMGCGSTIGPITASGLGVETIDIGVPTYGMHSIRELAGSDDGWLLGRALRLYFGAGDGGGL</sequence>
<evidence type="ECO:0000256" key="5">
    <source>
        <dbReference type="ARBA" id="ARBA00022723"/>
    </source>
</evidence>
<evidence type="ECO:0000256" key="9">
    <source>
        <dbReference type="RuleBase" id="RU004386"/>
    </source>
</evidence>
<reference evidence="11 12" key="1">
    <citation type="submission" date="2015-11" db="EMBL/GenBank/DDBJ databases">
        <authorList>
            <person name="Zhang Y."/>
            <person name="Guo Z."/>
        </authorList>
    </citation>
    <scope>NUCLEOTIDE SEQUENCE [LARGE SCALE GENOMIC DNA]</scope>
    <source>
        <strain evidence="11 12">KCTC 32221</strain>
    </source>
</reference>
<gene>
    <name evidence="11" type="ORF">PS2015_1905</name>
</gene>
<dbReference type="PANTHER" id="PTHR28570">
    <property type="entry name" value="ASPARTYL AMINOPEPTIDASE"/>
    <property type="match status" value="1"/>
</dbReference>
<dbReference type="PATRIC" id="fig|1249552.3.peg.1914"/>
<proteinExistence type="inferred from homology"/>
<keyword evidence="6 9" id="KW-0378">Hydrolase</keyword>
<keyword evidence="3 9" id="KW-0031">Aminopeptidase</keyword>
<evidence type="ECO:0000256" key="1">
    <source>
        <dbReference type="ARBA" id="ARBA00001947"/>
    </source>
</evidence>
<keyword evidence="4 9" id="KW-0645">Protease</keyword>
<dbReference type="SUPFAM" id="SSF101821">
    <property type="entry name" value="Aminopeptidase/glucanase lid domain"/>
    <property type="match status" value="1"/>
</dbReference>
<comment type="cofactor">
    <cofactor evidence="1 10">
        <name>Zn(2+)</name>
        <dbReference type="ChEBI" id="CHEBI:29105"/>
    </cofactor>
</comment>
<dbReference type="STRING" id="1249552.PS2015_1905"/>
<evidence type="ECO:0000256" key="8">
    <source>
        <dbReference type="ARBA" id="ARBA00023049"/>
    </source>
</evidence>
<keyword evidence="5 9" id="KW-0479">Metal-binding</keyword>
<dbReference type="PRINTS" id="PR00932">
    <property type="entry name" value="AMINO1PTASE"/>
</dbReference>
<dbReference type="PANTHER" id="PTHR28570:SF3">
    <property type="entry name" value="ASPARTYL AMINOPEPTIDASE"/>
    <property type="match status" value="1"/>
</dbReference>
<dbReference type="InterPro" id="IPR023358">
    <property type="entry name" value="Peptidase_M18_dom2"/>
</dbReference>
<dbReference type="Gene3D" id="3.40.630.10">
    <property type="entry name" value="Zn peptidases"/>
    <property type="match status" value="1"/>
</dbReference>
<organism evidence="11 12">
    <name type="scientific">Pseudohongiella spirulinae</name>
    <dbReference type="NCBI Taxonomy" id="1249552"/>
    <lineage>
        <taxon>Bacteria</taxon>
        <taxon>Pseudomonadati</taxon>
        <taxon>Pseudomonadota</taxon>
        <taxon>Gammaproteobacteria</taxon>
        <taxon>Pseudomonadales</taxon>
        <taxon>Pseudohongiellaceae</taxon>
        <taxon>Pseudohongiella</taxon>
    </lineage>
</organism>
<dbReference type="InterPro" id="IPR001948">
    <property type="entry name" value="Peptidase_M18"/>
</dbReference>
<dbReference type="EC" id="3.4.11.-" evidence="10"/>
<dbReference type="Gene3D" id="2.30.250.10">
    <property type="entry name" value="Aminopeptidase i, Domain 2"/>
    <property type="match status" value="1"/>
</dbReference>
<dbReference type="GO" id="GO:0008270">
    <property type="term" value="F:zinc ion binding"/>
    <property type="evidence" value="ECO:0007669"/>
    <property type="project" value="InterPro"/>
</dbReference>
<evidence type="ECO:0000256" key="3">
    <source>
        <dbReference type="ARBA" id="ARBA00022438"/>
    </source>
</evidence>
<dbReference type="EMBL" id="CP013189">
    <property type="protein sequence ID" value="ALO46552.1"/>
    <property type="molecule type" value="Genomic_DNA"/>
</dbReference>
<evidence type="ECO:0000256" key="6">
    <source>
        <dbReference type="ARBA" id="ARBA00022801"/>
    </source>
</evidence>
<dbReference type="RefSeq" id="WP_058022019.1">
    <property type="nucleotide sequence ID" value="NZ_CP013189.1"/>
</dbReference>
<accession>A0A0S2KE27</accession>
<keyword evidence="12" id="KW-1185">Reference proteome</keyword>
<dbReference type="Proteomes" id="UP000065641">
    <property type="component" value="Chromosome"/>
</dbReference>
<keyword evidence="8 9" id="KW-0482">Metalloprotease</keyword>
<evidence type="ECO:0000256" key="4">
    <source>
        <dbReference type="ARBA" id="ARBA00022670"/>
    </source>
</evidence>
<dbReference type="GO" id="GO:0006508">
    <property type="term" value="P:proteolysis"/>
    <property type="evidence" value="ECO:0007669"/>
    <property type="project" value="UniProtKB-KW"/>
</dbReference>
<evidence type="ECO:0000313" key="12">
    <source>
        <dbReference type="Proteomes" id="UP000065641"/>
    </source>
</evidence>
<evidence type="ECO:0000256" key="10">
    <source>
        <dbReference type="RuleBase" id="RU004387"/>
    </source>
</evidence>
<dbReference type="CDD" id="cd05658">
    <property type="entry name" value="M18_DAP"/>
    <property type="match status" value="1"/>
</dbReference>
<dbReference type="GO" id="GO:0008237">
    <property type="term" value="F:metallopeptidase activity"/>
    <property type="evidence" value="ECO:0007669"/>
    <property type="project" value="UniProtKB-KW"/>
</dbReference>
<dbReference type="KEGG" id="pspi:PS2015_1905"/>
<keyword evidence="7 9" id="KW-0862">Zinc</keyword>
<dbReference type="GO" id="GO:0004177">
    <property type="term" value="F:aminopeptidase activity"/>
    <property type="evidence" value="ECO:0007669"/>
    <property type="project" value="UniProtKB-KW"/>
</dbReference>
<evidence type="ECO:0000256" key="7">
    <source>
        <dbReference type="ARBA" id="ARBA00022833"/>
    </source>
</evidence>